<sequence length="110" mass="12521">SIESRRINRMLAVLRPTLIPLMPGLPTGLPRLGGERRRRLYVEAKKGANRGKSVAKENLPNKICATCGLPFTWRKKWKDVWEEVRYCSERCRGNRGKRTDVGNTEAPASE</sequence>
<dbReference type="InterPro" id="IPR017136">
    <property type="entry name" value="UCP037205"/>
</dbReference>
<dbReference type="EMBL" id="BMAR01000002">
    <property type="protein sequence ID" value="GFR41569.1"/>
    <property type="molecule type" value="Genomic_DNA"/>
</dbReference>
<keyword evidence="2" id="KW-1185">Reference proteome</keyword>
<gene>
    <name evidence="1" type="ORF">Agub_g2289</name>
</gene>
<evidence type="ECO:0008006" key="3">
    <source>
        <dbReference type="Google" id="ProtNLM"/>
    </source>
</evidence>
<dbReference type="Proteomes" id="UP001054857">
    <property type="component" value="Unassembled WGS sequence"/>
</dbReference>
<evidence type="ECO:0000313" key="1">
    <source>
        <dbReference type="EMBL" id="GFR41569.1"/>
    </source>
</evidence>
<reference evidence="1 2" key="1">
    <citation type="journal article" date="2021" name="Sci. Rep.">
        <title>Genome sequencing of the multicellular alga Astrephomene provides insights into convergent evolution of germ-soma differentiation.</title>
        <authorList>
            <person name="Yamashita S."/>
            <person name="Yamamoto K."/>
            <person name="Matsuzaki R."/>
            <person name="Suzuki S."/>
            <person name="Yamaguchi H."/>
            <person name="Hirooka S."/>
            <person name="Minakuchi Y."/>
            <person name="Miyagishima S."/>
            <person name="Kawachi M."/>
            <person name="Toyoda A."/>
            <person name="Nozaki H."/>
        </authorList>
    </citation>
    <scope>NUCLEOTIDE SEQUENCE [LARGE SCALE GENOMIC DNA]</scope>
    <source>
        <strain evidence="1 2">NIES-4017</strain>
    </source>
</reference>
<evidence type="ECO:0000313" key="2">
    <source>
        <dbReference type="Proteomes" id="UP001054857"/>
    </source>
</evidence>
<proteinExistence type="predicted"/>
<accession>A0AAD3HHJ4</accession>
<dbReference type="AlphaFoldDB" id="A0AAD3HHJ4"/>
<feature type="non-terminal residue" evidence="1">
    <location>
        <position position="1"/>
    </location>
</feature>
<dbReference type="Pfam" id="PF10013">
    <property type="entry name" value="DUF2256"/>
    <property type="match status" value="1"/>
</dbReference>
<comment type="caution">
    <text evidence="1">The sequence shown here is derived from an EMBL/GenBank/DDBJ whole genome shotgun (WGS) entry which is preliminary data.</text>
</comment>
<protein>
    <recommendedName>
        <fullName evidence="3">DUF2256 domain-containing protein</fullName>
    </recommendedName>
</protein>
<name>A0AAD3HHJ4_9CHLO</name>
<dbReference type="PANTHER" id="PTHR37463:SF1">
    <property type="entry name" value="DUF2256 DOMAIN-CONTAINING PROTEIN"/>
    <property type="match status" value="1"/>
</dbReference>
<dbReference type="PANTHER" id="PTHR37463">
    <property type="entry name" value="GSL3115 PROTEIN"/>
    <property type="match status" value="1"/>
</dbReference>
<organism evidence="1 2">
    <name type="scientific">Astrephomene gubernaculifera</name>
    <dbReference type="NCBI Taxonomy" id="47775"/>
    <lineage>
        <taxon>Eukaryota</taxon>
        <taxon>Viridiplantae</taxon>
        <taxon>Chlorophyta</taxon>
        <taxon>core chlorophytes</taxon>
        <taxon>Chlorophyceae</taxon>
        <taxon>CS clade</taxon>
        <taxon>Chlamydomonadales</taxon>
        <taxon>Astrephomenaceae</taxon>
        <taxon>Astrephomene</taxon>
    </lineage>
</organism>